<feature type="region of interest" description="Disordered" evidence="1">
    <location>
        <begin position="126"/>
        <end position="155"/>
    </location>
</feature>
<gene>
    <name evidence="3" type="ORF">LX83_002600</name>
</gene>
<evidence type="ECO:0000313" key="3">
    <source>
        <dbReference type="EMBL" id="MCP2165742.1"/>
    </source>
</evidence>
<evidence type="ECO:0000313" key="4">
    <source>
        <dbReference type="Proteomes" id="UP001206128"/>
    </source>
</evidence>
<proteinExistence type="predicted"/>
<evidence type="ECO:0000256" key="1">
    <source>
        <dbReference type="SAM" id="MobiDB-lite"/>
    </source>
</evidence>
<keyword evidence="4" id="KW-1185">Reference proteome</keyword>
<name>A0AAE3KGD2_9PSEU</name>
<comment type="caution">
    <text evidence="3">The sequence shown here is derived from an EMBL/GenBank/DDBJ whole genome shotgun (WGS) entry which is preliminary data.</text>
</comment>
<protein>
    <submittedName>
        <fullName evidence="3">Uncharacterized protein</fullName>
    </submittedName>
</protein>
<keyword evidence="2" id="KW-0812">Transmembrane</keyword>
<reference evidence="3" key="1">
    <citation type="submission" date="2022-06" db="EMBL/GenBank/DDBJ databases">
        <title>Genomic Encyclopedia of Archaeal and Bacterial Type Strains, Phase II (KMG-II): from individual species to whole genera.</title>
        <authorList>
            <person name="Goeker M."/>
        </authorList>
    </citation>
    <scope>NUCLEOTIDE SEQUENCE</scope>
    <source>
        <strain evidence="3">DSM 43935</strain>
    </source>
</reference>
<accession>A0AAE3KGD2</accession>
<evidence type="ECO:0000256" key="2">
    <source>
        <dbReference type="SAM" id="Phobius"/>
    </source>
</evidence>
<keyword evidence="2" id="KW-1133">Transmembrane helix</keyword>
<dbReference type="Proteomes" id="UP001206128">
    <property type="component" value="Unassembled WGS sequence"/>
</dbReference>
<sequence>MEHATTGHRHSRAGSITVAELLRKQPVPIRIPSCEEADTDGFVHELLGPPHQRAIRPGKARTVAKLAGIATGALVLCASVTVASLTTRNRPAVDISARLTRPAEITGANALLPGFLNQHLGAPAPTGSAAANANARPGGPAATRAPEAGGTAEATPLSSVQMAADAEPTDLVREFYRLLDDRPRDALALIDTRSLTLDPVEFVQSWSAVRDIDVARLENRENGTVHAVVTLRQRDGHWLRLEELFHTTNLPSLRISDATVLSAERH</sequence>
<feature type="transmembrane region" description="Helical" evidence="2">
    <location>
        <begin position="63"/>
        <end position="85"/>
    </location>
</feature>
<dbReference type="EMBL" id="JAMTCK010000005">
    <property type="protein sequence ID" value="MCP2165742.1"/>
    <property type="molecule type" value="Genomic_DNA"/>
</dbReference>
<keyword evidence="2" id="KW-0472">Membrane</keyword>
<dbReference type="AlphaFoldDB" id="A0AAE3KGD2"/>
<organism evidence="3 4">
    <name type="scientific">Goodfellowiella coeruleoviolacea</name>
    <dbReference type="NCBI Taxonomy" id="334858"/>
    <lineage>
        <taxon>Bacteria</taxon>
        <taxon>Bacillati</taxon>
        <taxon>Actinomycetota</taxon>
        <taxon>Actinomycetes</taxon>
        <taxon>Pseudonocardiales</taxon>
        <taxon>Pseudonocardiaceae</taxon>
        <taxon>Goodfellowiella</taxon>
    </lineage>
</organism>